<keyword evidence="2" id="KW-1185">Reference proteome</keyword>
<sequence length="360" mass="40974">MNDAYSLSHKEGWRRWVDSPGRPRPERLTVRQLGNLSLAAREDYDEARGYWHSNFGTLETPQLKAIHDDLDLIVSSNRHDPDRVRGAAVIDALAGLGKTTITRAFIRDFDRRQRRRFGDTVGDHEHLPVFNIGLSSQTTLRSLNHKICEFYGRPGIERANAARLADFAVDCVNSCGTRIGFIDDLHFINMRHKSGVEVANHLKWLANELAITFIFAGIGLEKRGFFSECFEKEDLEMAQTGRRWTRLALPPFTVASESWKQAWYLLLRATERNLVLADAHNGMLTDISDYLFARSTGHIGSLFTLVERGCRQAIKTGKERIDIDLLDTFRIDQAAENERRNLQASFDKGTLSTRITRPDS</sequence>
<dbReference type="RefSeq" id="WP_289955794.1">
    <property type="nucleotide sequence ID" value="NZ_JAUEMJ010000002.1"/>
</dbReference>
<organism evidence="1 2">
    <name type="scientific">Glycomyces tritici</name>
    <dbReference type="NCBI Taxonomy" id="2665176"/>
    <lineage>
        <taxon>Bacteria</taxon>
        <taxon>Bacillati</taxon>
        <taxon>Actinomycetota</taxon>
        <taxon>Actinomycetes</taxon>
        <taxon>Glycomycetales</taxon>
        <taxon>Glycomycetaceae</taxon>
        <taxon>Glycomyces</taxon>
    </lineage>
</organism>
<accession>A0ABT7YKS2</accession>
<name>A0ABT7YKS2_9ACTN</name>
<protein>
    <submittedName>
        <fullName evidence="1">ATP-binding protein</fullName>
    </submittedName>
</protein>
<dbReference type="Proteomes" id="UP001171902">
    <property type="component" value="Unassembled WGS sequence"/>
</dbReference>
<keyword evidence="1" id="KW-0547">Nucleotide-binding</keyword>
<keyword evidence="1" id="KW-0067">ATP-binding</keyword>
<evidence type="ECO:0000313" key="1">
    <source>
        <dbReference type="EMBL" id="MDN3239213.1"/>
    </source>
</evidence>
<dbReference type="EMBL" id="JAUEMJ010000002">
    <property type="protein sequence ID" value="MDN3239213.1"/>
    <property type="molecule type" value="Genomic_DNA"/>
</dbReference>
<comment type="caution">
    <text evidence="1">The sequence shown here is derived from an EMBL/GenBank/DDBJ whole genome shotgun (WGS) entry which is preliminary data.</text>
</comment>
<proteinExistence type="predicted"/>
<dbReference type="Pfam" id="PF05621">
    <property type="entry name" value="TniB"/>
    <property type="match status" value="1"/>
</dbReference>
<evidence type="ECO:0000313" key="2">
    <source>
        <dbReference type="Proteomes" id="UP001171902"/>
    </source>
</evidence>
<dbReference type="GO" id="GO:0005524">
    <property type="term" value="F:ATP binding"/>
    <property type="evidence" value="ECO:0007669"/>
    <property type="project" value="UniProtKB-KW"/>
</dbReference>
<reference evidence="1" key="1">
    <citation type="submission" date="2023-06" db="EMBL/GenBank/DDBJ databases">
        <title>Gycomyces niveus sp.nov., a novel actinomycete isolated from soil in Shouguang.</title>
        <authorList>
            <person name="Yang X."/>
            <person name="Zhao J."/>
        </authorList>
    </citation>
    <scope>NUCLEOTIDE SEQUENCE</scope>
    <source>
        <strain evidence="1">NEAU C2</strain>
    </source>
</reference>
<gene>
    <name evidence="1" type="ORF">QWI33_05725</name>
</gene>
<dbReference type="InterPro" id="IPR008868">
    <property type="entry name" value="TniB"/>
</dbReference>